<accession>A0A2H4IAZ9</accession>
<dbReference type="EMBL" id="KY984068">
    <property type="protein sequence ID" value="ARW58714.1"/>
    <property type="molecule type" value="Genomic_DNA"/>
</dbReference>
<sequence length="273" mass="30340">MSDAIKQDDKGHYRIVRGAGGRFERQYLPQSEIGPTGPVGGIGDVGAGNESQIHDHQFIIPAIQEDEIRFNLPAGKRLVEENVRLINEIQRLSNNLYTFGQINENNFAELRDSIETAYTGDDEDIDEVVDTASYISVLSLRLSRAYRTARSDSPRYVMATHSSHTFYALQYLLGMVYPESAGVERSSGAVGRINVSPEPREVLSDLIYTYNIIQETLGSLGMDLVGVVPEEVGANMTIPDQFSLIEMVNGAIDLTNYLVERLDSVNNLLEQHI</sequence>
<evidence type="ECO:0000313" key="2">
    <source>
        <dbReference type="Proteomes" id="UP000240568"/>
    </source>
</evidence>
<keyword evidence="2" id="KW-1185">Reference proteome</keyword>
<organism evidence="1 2">
    <name type="scientific">Erwinia phage vB_EamM_Y3</name>
    <dbReference type="NCBI Taxonomy" id="1983553"/>
    <lineage>
        <taxon>Viruses</taxon>
        <taxon>Duplodnaviria</taxon>
        <taxon>Heunggongvirae</taxon>
        <taxon>Uroviricota</taxon>
        <taxon>Caudoviricetes</taxon>
        <taxon>Sasquatchvirus</taxon>
        <taxon>Sasquatchvirus Y3</taxon>
    </lineage>
</organism>
<gene>
    <name evidence="1" type="ORF">Y3_074</name>
</gene>
<reference evidence="1 2" key="1">
    <citation type="submission" date="2017-04" db="EMBL/GenBank/DDBJ databases">
        <authorList>
            <person name="Afonso C.L."/>
            <person name="Miller P.J."/>
            <person name="Scott M.A."/>
            <person name="Spackman E."/>
            <person name="Goraichik I."/>
            <person name="Dimitrov K.M."/>
            <person name="Suarez D.L."/>
            <person name="Swayne D.E."/>
        </authorList>
    </citation>
    <scope>NUCLEOTIDE SEQUENCE [LARGE SCALE GENOMIC DNA]</scope>
</reference>
<name>A0A2H4IAZ9_9CAUD</name>
<dbReference type="Proteomes" id="UP000240568">
    <property type="component" value="Segment"/>
</dbReference>
<proteinExistence type="predicted"/>
<protein>
    <submittedName>
        <fullName evidence="1">Uncharacterized protein</fullName>
    </submittedName>
</protein>
<evidence type="ECO:0000313" key="1">
    <source>
        <dbReference type="EMBL" id="ARW58714.1"/>
    </source>
</evidence>